<sequence>MKTIRRFGFILLVLFLGIFIGHASFLVTFLLVSPLLIIWLLAWDDKQYQMRQYRRANRMYQSENFRYKS</sequence>
<dbReference type="STRING" id="888064.HMPREF9088_1310"/>
<keyword evidence="3" id="KW-1185">Reference proteome</keyword>
<dbReference type="Proteomes" id="UP000010296">
    <property type="component" value="Unassembled WGS sequence"/>
</dbReference>
<dbReference type="EMBL" id="AEPV01000047">
    <property type="protein sequence ID" value="EFU73807.1"/>
    <property type="molecule type" value="Genomic_DNA"/>
</dbReference>
<gene>
    <name evidence="2" type="ORF">HMPREF9088_1310</name>
</gene>
<keyword evidence="1" id="KW-1133">Transmembrane helix</keyword>
<accession>E6LG20</accession>
<proteinExistence type="predicted"/>
<dbReference type="RefSeq" id="WP_007208328.1">
    <property type="nucleotide sequence ID" value="NZ_JXKT01000012.1"/>
</dbReference>
<name>E6LG20_ENTI1</name>
<evidence type="ECO:0000313" key="2">
    <source>
        <dbReference type="EMBL" id="EFU73807.1"/>
    </source>
</evidence>
<dbReference type="eggNOG" id="ENOG502ZRKH">
    <property type="taxonomic scope" value="Bacteria"/>
</dbReference>
<dbReference type="GeneID" id="302705639"/>
<evidence type="ECO:0000313" key="3">
    <source>
        <dbReference type="Proteomes" id="UP000010296"/>
    </source>
</evidence>
<keyword evidence="1" id="KW-0812">Transmembrane</keyword>
<protein>
    <submittedName>
        <fullName evidence="2">Uncharacterized protein</fullName>
    </submittedName>
</protein>
<keyword evidence="1" id="KW-0472">Membrane</keyword>
<organism evidence="2 3">
    <name type="scientific">Enterococcus italicus (strain DSM 15952 / CCUG 50447 / LMG 22039 / TP 1.5)</name>
    <dbReference type="NCBI Taxonomy" id="888064"/>
    <lineage>
        <taxon>Bacteria</taxon>
        <taxon>Bacillati</taxon>
        <taxon>Bacillota</taxon>
        <taxon>Bacilli</taxon>
        <taxon>Lactobacillales</taxon>
        <taxon>Enterococcaceae</taxon>
        <taxon>Enterococcus</taxon>
    </lineage>
</organism>
<evidence type="ECO:0000256" key="1">
    <source>
        <dbReference type="SAM" id="Phobius"/>
    </source>
</evidence>
<dbReference type="HOGENOM" id="CLU_189810_0_0_9"/>
<dbReference type="AlphaFoldDB" id="E6LG20"/>
<reference evidence="2 3" key="1">
    <citation type="submission" date="2010-12" db="EMBL/GenBank/DDBJ databases">
        <authorList>
            <person name="Muzny D."/>
            <person name="Qin X."/>
            <person name="Deng J."/>
            <person name="Jiang H."/>
            <person name="Liu Y."/>
            <person name="Qu J."/>
            <person name="Song X.-Z."/>
            <person name="Zhang L."/>
            <person name="Thornton R."/>
            <person name="Coyle M."/>
            <person name="Francisco L."/>
            <person name="Jackson L."/>
            <person name="Javaid M."/>
            <person name="Korchina V."/>
            <person name="Kovar C."/>
            <person name="Mata R."/>
            <person name="Mathew T."/>
            <person name="Ngo R."/>
            <person name="Nguyen L."/>
            <person name="Nguyen N."/>
            <person name="Okwuonu G."/>
            <person name="Ongeri F."/>
            <person name="Pham C."/>
            <person name="Simmons D."/>
            <person name="Wilczek-Boney K."/>
            <person name="Hale W."/>
            <person name="Jakkamsetti A."/>
            <person name="Pham P."/>
            <person name="Ruth R."/>
            <person name="San Lucas F."/>
            <person name="Warren J."/>
            <person name="Zhang J."/>
            <person name="Zhao Z."/>
            <person name="Zhou C."/>
            <person name="Zhu D."/>
            <person name="Lee S."/>
            <person name="Bess C."/>
            <person name="Blankenburg K."/>
            <person name="Forbes L."/>
            <person name="Fu Q."/>
            <person name="Gubbala S."/>
            <person name="Hirani K."/>
            <person name="Jayaseelan J.C."/>
            <person name="Lara F."/>
            <person name="Munidasa M."/>
            <person name="Palculict T."/>
            <person name="Patil S."/>
            <person name="Pu L.-L."/>
            <person name="Saada N."/>
            <person name="Tang L."/>
            <person name="Weissenberger G."/>
            <person name="Zhu Y."/>
            <person name="Hemphill L."/>
            <person name="Shang Y."/>
            <person name="Youmans B."/>
            <person name="Ayvaz T."/>
            <person name="Ross M."/>
            <person name="Santibanez J."/>
            <person name="Aqrawi P."/>
            <person name="Gross S."/>
            <person name="Joshi V."/>
            <person name="Fowler G."/>
            <person name="Nazareth L."/>
            <person name="Reid J."/>
            <person name="Worley K."/>
            <person name="Petrosino J."/>
            <person name="Highlander S."/>
            <person name="Gibbs R."/>
        </authorList>
    </citation>
    <scope>NUCLEOTIDE SEQUENCE [LARGE SCALE GENOMIC DNA]</scope>
    <source>
        <strain evidence="3">DSM 15952 / CCUG 50447 / LMG 22039 / TP 1.5</strain>
    </source>
</reference>
<feature type="transmembrane region" description="Helical" evidence="1">
    <location>
        <begin position="7"/>
        <end position="40"/>
    </location>
</feature>
<comment type="caution">
    <text evidence="2">The sequence shown here is derived from an EMBL/GenBank/DDBJ whole genome shotgun (WGS) entry which is preliminary data.</text>
</comment>